<dbReference type="InterPro" id="IPR036390">
    <property type="entry name" value="WH_DNA-bd_sf"/>
</dbReference>
<dbReference type="GO" id="GO:0046983">
    <property type="term" value="F:protein dimerization activity"/>
    <property type="evidence" value="ECO:0007669"/>
    <property type="project" value="InterPro"/>
</dbReference>
<dbReference type="InterPro" id="IPR016461">
    <property type="entry name" value="COMT-like"/>
</dbReference>
<keyword evidence="3" id="KW-1185">Reference proteome</keyword>
<dbReference type="GO" id="GO:0008168">
    <property type="term" value="F:methyltransferase activity"/>
    <property type="evidence" value="ECO:0007669"/>
    <property type="project" value="UniProtKB-KW"/>
</dbReference>
<dbReference type="EMBL" id="QJKJ01016883">
    <property type="protein sequence ID" value="RDX60423.1"/>
    <property type="molecule type" value="Genomic_DNA"/>
</dbReference>
<dbReference type="AlphaFoldDB" id="A0A371E341"/>
<dbReference type="InterPro" id="IPR036388">
    <property type="entry name" value="WH-like_DNA-bd_sf"/>
</dbReference>
<comment type="caution">
    <text evidence="2">The sequence shown here is derived from an EMBL/GenBank/DDBJ whole genome shotgun (WGS) entry which is preliminary data.</text>
</comment>
<dbReference type="OrthoDB" id="987572at2759"/>
<dbReference type="Pfam" id="PF08100">
    <property type="entry name" value="Dimerisation"/>
    <property type="match status" value="1"/>
</dbReference>
<gene>
    <name evidence="2" type="primary">HI4'OMT</name>
    <name evidence="2" type="ORF">CR513_61437</name>
</gene>
<proteinExistence type="predicted"/>
<reference evidence="2" key="1">
    <citation type="submission" date="2018-05" db="EMBL/GenBank/DDBJ databases">
        <title>Draft genome of Mucuna pruriens seed.</title>
        <authorList>
            <person name="Nnadi N.E."/>
            <person name="Vos R."/>
            <person name="Hasami M.H."/>
            <person name="Devisetty U.K."/>
            <person name="Aguiy J.C."/>
        </authorList>
    </citation>
    <scope>NUCLEOTIDE SEQUENCE [LARGE SCALE GENOMIC DNA]</scope>
    <source>
        <strain evidence="2">JCA_2017</strain>
    </source>
</reference>
<dbReference type="Gene3D" id="1.10.10.10">
    <property type="entry name" value="Winged helix-like DNA-binding domain superfamily/Winged helix DNA-binding domain"/>
    <property type="match status" value="1"/>
</dbReference>
<protein>
    <submittedName>
        <fullName evidence="2">Isoflavone 4'-O-methyltransferase</fullName>
    </submittedName>
</protein>
<dbReference type="SUPFAM" id="SSF46785">
    <property type="entry name" value="Winged helix' DNA-binding domain"/>
    <property type="match status" value="1"/>
</dbReference>
<organism evidence="2 3">
    <name type="scientific">Mucuna pruriens</name>
    <name type="common">Velvet bean</name>
    <name type="synonym">Dolichos pruriens</name>
    <dbReference type="NCBI Taxonomy" id="157652"/>
    <lineage>
        <taxon>Eukaryota</taxon>
        <taxon>Viridiplantae</taxon>
        <taxon>Streptophyta</taxon>
        <taxon>Embryophyta</taxon>
        <taxon>Tracheophyta</taxon>
        <taxon>Spermatophyta</taxon>
        <taxon>Magnoliopsida</taxon>
        <taxon>eudicotyledons</taxon>
        <taxon>Gunneridae</taxon>
        <taxon>Pentapetalae</taxon>
        <taxon>rosids</taxon>
        <taxon>fabids</taxon>
        <taxon>Fabales</taxon>
        <taxon>Fabaceae</taxon>
        <taxon>Papilionoideae</taxon>
        <taxon>50 kb inversion clade</taxon>
        <taxon>NPAAA clade</taxon>
        <taxon>indigoferoid/millettioid clade</taxon>
        <taxon>Phaseoleae</taxon>
        <taxon>Mucuna</taxon>
    </lineage>
</organism>
<accession>A0A371E341</accession>
<dbReference type="PROSITE" id="PS51683">
    <property type="entry name" value="SAM_OMT_II"/>
    <property type="match status" value="1"/>
</dbReference>
<name>A0A371E341_MUCPR</name>
<dbReference type="STRING" id="157652.A0A371E341"/>
<evidence type="ECO:0000259" key="1">
    <source>
        <dbReference type="Pfam" id="PF08100"/>
    </source>
</evidence>
<evidence type="ECO:0000313" key="2">
    <source>
        <dbReference type="EMBL" id="RDX60423.1"/>
    </source>
</evidence>
<dbReference type="GO" id="GO:0032259">
    <property type="term" value="P:methylation"/>
    <property type="evidence" value="ECO:0007669"/>
    <property type="project" value="UniProtKB-KW"/>
</dbReference>
<evidence type="ECO:0000313" key="3">
    <source>
        <dbReference type="Proteomes" id="UP000257109"/>
    </source>
</evidence>
<feature type="domain" description="O-methyltransferase dimerisation" evidence="1">
    <location>
        <begin position="1"/>
        <end position="58"/>
    </location>
</feature>
<sequence length="98" mass="10834">MCLKSAVQLGIPDIISNNGQPITIPELVLALQIHPTKTGYVYRLMRLLVHAGFFATTTECSLKGCGLISAHGTNQRKYKYCYINGLEPKKTLQHPSFA</sequence>
<feature type="non-terminal residue" evidence="2">
    <location>
        <position position="98"/>
    </location>
</feature>
<dbReference type="Proteomes" id="UP000257109">
    <property type="component" value="Unassembled WGS sequence"/>
</dbReference>
<dbReference type="InterPro" id="IPR012967">
    <property type="entry name" value="COMT_dimerisation"/>
</dbReference>